<dbReference type="VEuPathDB" id="FungiDB:ASPZODRAFT_698914"/>
<dbReference type="PANTHER" id="PTHR47785:SF7">
    <property type="entry name" value="ZN(II)2CYS6 TRANSCRIPTION FACTOR (EUROFUNG)"/>
    <property type="match status" value="1"/>
</dbReference>
<evidence type="ECO:0000313" key="8">
    <source>
        <dbReference type="Proteomes" id="UP000184188"/>
    </source>
</evidence>
<dbReference type="PANTHER" id="PTHR47785">
    <property type="entry name" value="ZN(II)2CYS6 TRANSCRIPTION FACTOR (EUROFUNG)-RELATED-RELATED"/>
    <property type="match status" value="1"/>
</dbReference>
<dbReference type="InterPro" id="IPR001138">
    <property type="entry name" value="Zn2Cys6_DnaBD"/>
</dbReference>
<dbReference type="AlphaFoldDB" id="A0A1L9SBS9"/>
<protein>
    <recommendedName>
        <fullName evidence="6">Zn(2)-C6 fungal-type domain-containing protein</fullName>
    </recommendedName>
</protein>
<gene>
    <name evidence="7" type="ORF">ASPZODRAFT_698914</name>
</gene>
<keyword evidence="4" id="KW-0539">Nucleus</keyword>
<keyword evidence="8" id="KW-1185">Reference proteome</keyword>
<reference evidence="8" key="1">
    <citation type="journal article" date="2017" name="Genome Biol.">
        <title>Comparative genomics reveals high biological diversity and specific adaptations in the industrially and medically important fungal genus Aspergillus.</title>
        <authorList>
            <person name="de Vries R.P."/>
            <person name="Riley R."/>
            <person name="Wiebenga A."/>
            <person name="Aguilar-Osorio G."/>
            <person name="Amillis S."/>
            <person name="Uchima C.A."/>
            <person name="Anderluh G."/>
            <person name="Asadollahi M."/>
            <person name="Askin M."/>
            <person name="Barry K."/>
            <person name="Battaglia E."/>
            <person name="Bayram O."/>
            <person name="Benocci T."/>
            <person name="Braus-Stromeyer S.A."/>
            <person name="Caldana C."/>
            <person name="Canovas D."/>
            <person name="Cerqueira G.C."/>
            <person name="Chen F."/>
            <person name="Chen W."/>
            <person name="Choi C."/>
            <person name="Clum A."/>
            <person name="Dos Santos R.A."/>
            <person name="Damasio A.R."/>
            <person name="Diallinas G."/>
            <person name="Emri T."/>
            <person name="Fekete E."/>
            <person name="Flipphi M."/>
            <person name="Freyberg S."/>
            <person name="Gallo A."/>
            <person name="Gournas C."/>
            <person name="Habgood R."/>
            <person name="Hainaut M."/>
            <person name="Harispe M.L."/>
            <person name="Henrissat B."/>
            <person name="Hilden K.S."/>
            <person name="Hope R."/>
            <person name="Hossain A."/>
            <person name="Karabika E."/>
            <person name="Karaffa L."/>
            <person name="Karanyi Z."/>
            <person name="Krasevec N."/>
            <person name="Kuo A."/>
            <person name="Kusch H."/>
            <person name="LaButti K."/>
            <person name="Lagendijk E.L."/>
            <person name="Lapidus A."/>
            <person name="Levasseur A."/>
            <person name="Lindquist E."/>
            <person name="Lipzen A."/>
            <person name="Logrieco A.F."/>
            <person name="MacCabe A."/>
            <person name="Maekelae M.R."/>
            <person name="Malavazi I."/>
            <person name="Melin P."/>
            <person name="Meyer V."/>
            <person name="Mielnichuk N."/>
            <person name="Miskei M."/>
            <person name="Molnar A.P."/>
            <person name="Mule G."/>
            <person name="Ngan C.Y."/>
            <person name="Orejas M."/>
            <person name="Orosz E."/>
            <person name="Ouedraogo J.P."/>
            <person name="Overkamp K.M."/>
            <person name="Park H.-S."/>
            <person name="Perrone G."/>
            <person name="Piumi F."/>
            <person name="Punt P.J."/>
            <person name="Ram A.F."/>
            <person name="Ramon A."/>
            <person name="Rauscher S."/>
            <person name="Record E."/>
            <person name="Riano-Pachon D.M."/>
            <person name="Robert V."/>
            <person name="Roehrig J."/>
            <person name="Ruller R."/>
            <person name="Salamov A."/>
            <person name="Salih N.S."/>
            <person name="Samson R.A."/>
            <person name="Sandor E."/>
            <person name="Sanguinetti M."/>
            <person name="Schuetze T."/>
            <person name="Sepcic K."/>
            <person name="Shelest E."/>
            <person name="Sherlock G."/>
            <person name="Sophianopoulou V."/>
            <person name="Squina F.M."/>
            <person name="Sun H."/>
            <person name="Susca A."/>
            <person name="Todd R.B."/>
            <person name="Tsang A."/>
            <person name="Unkles S.E."/>
            <person name="van de Wiele N."/>
            <person name="van Rossen-Uffink D."/>
            <person name="Oliveira J.V."/>
            <person name="Vesth T.C."/>
            <person name="Visser J."/>
            <person name="Yu J.-H."/>
            <person name="Zhou M."/>
            <person name="Andersen M.R."/>
            <person name="Archer D.B."/>
            <person name="Baker S.E."/>
            <person name="Benoit I."/>
            <person name="Brakhage A.A."/>
            <person name="Braus G.H."/>
            <person name="Fischer R."/>
            <person name="Frisvad J.C."/>
            <person name="Goldman G.H."/>
            <person name="Houbraken J."/>
            <person name="Oakley B."/>
            <person name="Pocsi I."/>
            <person name="Scazzocchio C."/>
            <person name="Seiboth B."/>
            <person name="vanKuyk P.A."/>
            <person name="Wortman J."/>
            <person name="Dyer P.S."/>
            <person name="Grigoriev I.V."/>
        </authorList>
    </citation>
    <scope>NUCLEOTIDE SEQUENCE [LARGE SCALE GENOMIC DNA]</scope>
    <source>
        <strain evidence="8">CBS 506.65</strain>
    </source>
</reference>
<keyword evidence="2" id="KW-0238">DNA-binding</keyword>
<dbReference type="InterPro" id="IPR053181">
    <property type="entry name" value="EcdB-like_regulator"/>
</dbReference>
<evidence type="ECO:0000313" key="7">
    <source>
        <dbReference type="EMBL" id="OJJ44613.1"/>
    </source>
</evidence>
<feature type="region of interest" description="Disordered" evidence="5">
    <location>
        <begin position="1"/>
        <end position="63"/>
    </location>
</feature>
<evidence type="ECO:0000256" key="2">
    <source>
        <dbReference type="ARBA" id="ARBA00023125"/>
    </source>
</evidence>
<feature type="compositionally biased region" description="Low complexity" evidence="5">
    <location>
        <begin position="29"/>
        <end position="48"/>
    </location>
</feature>
<evidence type="ECO:0000256" key="5">
    <source>
        <dbReference type="SAM" id="MobiDB-lite"/>
    </source>
</evidence>
<evidence type="ECO:0000256" key="1">
    <source>
        <dbReference type="ARBA" id="ARBA00023015"/>
    </source>
</evidence>
<organism evidence="7 8">
    <name type="scientific">Penicilliopsis zonata CBS 506.65</name>
    <dbReference type="NCBI Taxonomy" id="1073090"/>
    <lineage>
        <taxon>Eukaryota</taxon>
        <taxon>Fungi</taxon>
        <taxon>Dikarya</taxon>
        <taxon>Ascomycota</taxon>
        <taxon>Pezizomycotina</taxon>
        <taxon>Eurotiomycetes</taxon>
        <taxon>Eurotiomycetidae</taxon>
        <taxon>Eurotiales</taxon>
        <taxon>Aspergillaceae</taxon>
        <taxon>Penicilliopsis</taxon>
    </lineage>
</organism>
<keyword evidence="3" id="KW-0804">Transcription</keyword>
<dbReference type="SUPFAM" id="SSF57701">
    <property type="entry name" value="Zn2/Cys6 DNA-binding domain"/>
    <property type="match status" value="1"/>
</dbReference>
<dbReference type="STRING" id="1073090.A0A1L9SBS9"/>
<dbReference type="Proteomes" id="UP000184188">
    <property type="component" value="Unassembled WGS sequence"/>
</dbReference>
<dbReference type="EMBL" id="KV878347">
    <property type="protein sequence ID" value="OJJ44613.1"/>
    <property type="molecule type" value="Genomic_DNA"/>
</dbReference>
<evidence type="ECO:0000259" key="6">
    <source>
        <dbReference type="PROSITE" id="PS50048"/>
    </source>
</evidence>
<dbReference type="GeneID" id="34616078"/>
<accession>A0A1L9SBS9</accession>
<dbReference type="InterPro" id="IPR036864">
    <property type="entry name" value="Zn2-C6_fun-type_DNA-bd_sf"/>
</dbReference>
<evidence type="ECO:0000256" key="3">
    <source>
        <dbReference type="ARBA" id="ARBA00023163"/>
    </source>
</evidence>
<dbReference type="RefSeq" id="XP_022579123.1">
    <property type="nucleotide sequence ID" value="XM_022729614.1"/>
</dbReference>
<dbReference type="GO" id="GO:0008270">
    <property type="term" value="F:zinc ion binding"/>
    <property type="evidence" value="ECO:0007669"/>
    <property type="project" value="InterPro"/>
</dbReference>
<dbReference type="PROSITE" id="PS50048">
    <property type="entry name" value="ZN2_CY6_FUNGAL_2"/>
    <property type="match status" value="1"/>
</dbReference>
<dbReference type="Gene3D" id="4.10.240.10">
    <property type="entry name" value="Zn(2)-C6 fungal-type DNA-binding domain"/>
    <property type="match status" value="1"/>
</dbReference>
<dbReference type="GO" id="GO:0000981">
    <property type="term" value="F:DNA-binding transcription factor activity, RNA polymerase II-specific"/>
    <property type="evidence" value="ECO:0007669"/>
    <property type="project" value="InterPro"/>
</dbReference>
<evidence type="ECO:0000256" key="4">
    <source>
        <dbReference type="ARBA" id="ARBA00023242"/>
    </source>
</evidence>
<keyword evidence="1" id="KW-0805">Transcription regulation</keyword>
<dbReference type="GO" id="GO:0003677">
    <property type="term" value="F:DNA binding"/>
    <property type="evidence" value="ECO:0007669"/>
    <property type="project" value="UniProtKB-KW"/>
</dbReference>
<name>A0A1L9SBS9_9EURO</name>
<dbReference type="OrthoDB" id="4356994at2759"/>
<proteinExistence type="predicted"/>
<sequence>MTTSIQHLLQLPEPEPSSAAADPTKSRLPADSAASEETPEAPTQETQPVSGRRRPVARGTAAYPRRRAIRACETCRSRRTRCDNKKPVCSFCEKVGAQCITNPAGYSSFDPASLVIIERLDRLEQLLQSSSPSRLQHDEPPVIQQVPPSTTEQNREPSEHASPLSNPPNGLDFGIFTIEAVMSWPVFAGRFDSRPDLQALLNRGGTMSDYQESADLLPTEDFLAKQVETGACDRLVSSFLNYVHPANPILDVPLLLQYVQYVRINGIAWDAKSCLVLLVCALGSTAEAFHAQHLSESISARNSPSFVIAKSYFTAAQKRIGSLLSHSGVLETQCFFYAGVYLMTLQQPMAAWKFFVQAAATSQGFGFPRRTPQPELVSPAARRDRVSQESLYWTCLKSELEVRMELSLPGFGLQDFSYPSAFPSPPSENLEDETARAWYYYLAEIALRRLANRILHHLFRHQEEGRFFRISQMVDSIAAFEDQATDWMVSLPPMFSLSTPESEDDVLKFVLRGHLLDCCEWMYFPFMLETINYGRRDPVLDEYTRKGLRMSVERIAKNKAGFYHRHHGAWLMLRTCTRSALILLAASHSNHVGDLVPTGWREAVMDAMDMLRFWEAEVSDARDRLGVLAELMADL</sequence>
<dbReference type="Pfam" id="PF00172">
    <property type="entry name" value="Zn_clus"/>
    <property type="match status" value="1"/>
</dbReference>
<feature type="region of interest" description="Disordered" evidence="5">
    <location>
        <begin position="130"/>
        <end position="168"/>
    </location>
</feature>
<dbReference type="CDD" id="cd00067">
    <property type="entry name" value="GAL4"/>
    <property type="match status" value="1"/>
</dbReference>
<dbReference type="CDD" id="cd12148">
    <property type="entry name" value="fungal_TF_MHR"/>
    <property type="match status" value="1"/>
</dbReference>
<dbReference type="PROSITE" id="PS00463">
    <property type="entry name" value="ZN2_CY6_FUNGAL_1"/>
    <property type="match status" value="1"/>
</dbReference>
<feature type="domain" description="Zn(2)-C6 fungal-type" evidence="6">
    <location>
        <begin position="71"/>
        <end position="101"/>
    </location>
</feature>
<dbReference type="SMART" id="SM00066">
    <property type="entry name" value="GAL4"/>
    <property type="match status" value="1"/>
</dbReference>